<reference evidence="5" key="1">
    <citation type="journal article" date="2008" name="Nature">
        <title>The amphioxus genome and the evolution of the chordate karyotype.</title>
        <authorList>
            <consortium name="US DOE Joint Genome Institute (JGI-PGF)"/>
            <person name="Putnam N.H."/>
            <person name="Butts T."/>
            <person name="Ferrier D.E.K."/>
            <person name="Furlong R.F."/>
            <person name="Hellsten U."/>
            <person name="Kawashima T."/>
            <person name="Robinson-Rechavi M."/>
            <person name="Shoguchi E."/>
            <person name="Terry A."/>
            <person name="Yu J.-K."/>
            <person name="Benito-Gutierrez E.L."/>
            <person name="Dubchak I."/>
            <person name="Garcia-Fernandez J."/>
            <person name="Gibson-Brown J.J."/>
            <person name="Grigoriev I.V."/>
            <person name="Horton A.C."/>
            <person name="de Jong P.J."/>
            <person name="Jurka J."/>
            <person name="Kapitonov V.V."/>
            <person name="Kohara Y."/>
            <person name="Kuroki Y."/>
            <person name="Lindquist E."/>
            <person name="Lucas S."/>
            <person name="Osoegawa K."/>
            <person name="Pennacchio L.A."/>
            <person name="Salamov A.A."/>
            <person name="Satou Y."/>
            <person name="Sauka-Spengler T."/>
            <person name="Schmutz J."/>
            <person name="Shin-I T."/>
            <person name="Toyoda A."/>
            <person name="Bronner-Fraser M."/>
            <person name="Fujiyama A."/>
            <person name="Holland L.Z."/>
            <person name="Holland P.W.H."/>
            <person name="Satoh N."/>
            <person name="Rokhsar D.S."/>
        </authorList>
    </citation>
    <scope>NUCLEOTIDE SEQUENCE [LARGE SCALE GENOMIC DNA]</scope>
    <source>
        <strain evidence="5">S238N-H82</strain>
        <tissue evidence="5">Testes</tissue>
    </source>
</reference>
<dbReference type="AlphaFoldDB" id="C3XZV7"/>
<evidence type="ECO:0000256" key="2">
    <source>
        <dbReference type="ARBA" id="ARBA00022679"/>
    </source>
</evidence>
<dbReference type="EMBL" id="GG666477">
    <property type="protein sequence ID" value="EEN66323.1"/>
    <property type="molecule type" value="Genomic_DNA"/>
</dbReference>
<proteinExistence type="predicted"/>
<protein>
    <recommendedName>
        <fullName evidence="1">glutathione transferase</fullName>
        <ecNumber evidence="1">2.5.1.18</ecNumber>
    </recommendedName>
</protein>
<comment type="catalytic activity">
    <reaction evidence="3">
        <text>RX + glutathione = an S-substituted glutathione + a halide anion + H(+)</text>
        <dbReference type="Rhea" id="RHEA:16437"/>
        <dbReference type="ChEBI" id="CHEBI:15378"/>
        <dbReference type="ChEBI" id="CHEBI:16042"/>
        <dbReference type="ChEBI" id="CHEBI:17792"/>
        <dbReference type="ChEBI" id="CHEBI:57925"/>
        <dbReference type="ChEBI" id="CHEBI:90779"/>
        <dbReference type="EC" id="2.5.1.18"/>
    </reaction>
</comment>
<dbReference type="InParanoid" id="C3XZV7"/>
<dbReference type="InterPro" id="IPR004046">
    <property type="entry name" value="GST_C"/>
</dbReference>
<name>C3XZV7_BRAFL</name>
<organism>
    <name type="scientific">Branchiostoma floridae</name>
    <name type="common">Florida lancelet</name>
    <name type="synonym">Amphioxus</name>
    <dbReference type="NCBI Taxonomy" id="7739"/>
    <lineage>
        <taxon>Eukaryota</taxon>
        <taxon>Metazoa</taxon>
        <taxon>Chordata</taxon>
        <taxon>Cephalochordata</taxon>
        <taxon>Leptocardii</taxon>
        <taxon>Amphioxiformes</taxon>
        <taxon>Branchiostomatidae</taxon>
        <taxon>Branchiostoma</taxon>
    </lineage>
</organism>
<dbReference type="InterPro" id="IPR010987">
    <property type="entry name" value="Glutathione-S-Trfase_C-like"/>
</dbReference>
<gene>
    <name evidence="5" type="ORF">BRAFLDRAFT_123724</name>
</gene>
<dbReference type="InterPro" id="IPR036282">
    <property type="entry name" value="Glutathione-S-Trfase_C_sf"/>
</dbReference>
<dbReference type="Pfam" id="PF14497">
    <property type="entry name" value="GST_C_3"/>
    <property type="match status" value="1"/>
</dbReference>
<dbReference type="STRING" id="7739.C3XZV7"/>
<feature type="domain" description="GST C-terminal" evidence="4">
    <location>
        <begin position="33"/>
        <end position="155"/>
    </location>
</feature>
<dbReference type="CDD" id="cd03192">
    <property type="entry name" value="GST_C_Sigma_like"/>
    <property type="match status" value="1"/>
</dbReference>
<sequence length="155" mass="17184">MEFLTFSACLQCFHLIDIEVTPVAVPTGLTGKTALDQAKVDMIMEGAVPLFQKAGDVVMGEGDEAKKAEKKKDFEENFAPKFFADMEKLAGDKGYFVSNQLTSADIAFYGNYESIKDFVTLPSFDKYPKLKKVVASVQANPGIAKWLKERPQTAW</sequence>
<dbReference type="GO" id="GO:0004364">
    <property type="term" value="F:glutathione transferase activity"/>
    <property type="evidence" value="ECO:0007669"/>
    <property type="project" value="UniProtKB-EC"/>
</dbReference>
<evidence type="ECO:0000256" key="3">
    <source>
        <dbReference type="ARBA" id="ARBA00047960"/>
    </source>
</evidence>
<evidence type="ECO:0000259" key="4">
    <source>
        <dbReference type="PROSITE" id="PS50405"/>
    </source>
</evidence>
<dbReference type="FunFam" id="1.20.1050.10:FF:000030">
    <property type="entry name" value="Glutathione S-transferase S1"/>
    <property type="match status" value="1"/>
</dbReference>
<accession>C3XZV7</accession>
<dbReference type="EC" id="2.5.1.18" evidence="1"/>
<dbReference type="InterPro" id="IPR050213">
    <property type="entry name" value="GST_superfamily"/>
</dbReference>
<dbReference type="Gene3D" id="1.20.1050.10">
    <property type="match status" value="1"/>
</dbReference>
<dbReference type="PANTHER" id="PTHR11571">
    <property type="entry name" value="GLUTATHIONE S-TRANSFERASE"/>
    <property type="match status" value="1"/>
</dbReference>
<dbReference type="PANTHER" id="PTHR11571:SF224">
    <property type="entry name" value="HEMATOPOIETIC PROSTAGLANDIN D SYNTHASE"/>
    <property type="match status" value="1"/>
</dbReference>
<keyword evidence="2" id="KW-0808">Transferase</keyword>
<evidence type="ECO:0000313" key="5">
    <source>
        <dbReference type="EMBL" id="EEN66323.1"/>
    </source>
</evidence>
<dbReference type="SUPFAM" id="SSF47616">
    <property type="entry name" value="GST C-terminal domain-like"/>
    <property type="match status" value="1"/>
</dbReference>
<evidence type="ECO:0000256" key="1">
    <source>
        <dbReference type="ARBA" id="ARBA00012452"/>
    </source>
</evidence>
<dbReference type="PROSITE" id="PS50405">
    <property type="entry name" value="GST_CTER"/>
    <property type="match status" value="1"/>
</dbReference>